<evidence type="ECO:0000259" key="1">
    <source>
        <dbReference type="Pfam" id="PF05050"/>
    </source>
</evidence>
<dbReference type="PANTHER" id="PTHR34203:SF15">
    <property type="entry name" value="SLL1173 PROTEIN"/>
    <property type="match status" value="1"/>
</dbReference>
<name>A0A7X9S1U7_9BACT</name>
<keyword evidence="2" id="KW-0489">Methyltransferase</keyword>
<dbReference type="InterPro" id="IPR006342">
    <property type="entry name" value="FkbM_mtfrase"/>
</dbReference>
<feature type="domain" description="Methyltransferase FkbM" evidence="1">
    <location>
        <begin position="26"/>
        <end position="184"/>
    </location>
</feature>
<accession>A0A7X9S1U7</accession>
<comment type="caution">
    <text evidence="2">The sequence shown here is derived from an EMBL/GenBank/DDBJ whole genome shotgun (WGS) entry which is preliminary data.</text>
</comment>
<organism evidence="2 3">
    <name type="scientific">Flammeovirga aprica JL-4</name>
    <dbReference type="NCBI Taxonomy" id="694437"/>
    <lineage>
        <taxon>Bacteria</taxon>
        <taxon>Pseudomonadati</taxon>
        <taxon>Bacteroidota</taxon>
        <taxon>Cytophagia</taxon>
        <taxon>Cytophagales</taxon>
        <taxon>Flammeovirgaceae</taxon>
        <taxon>Flammeovirga</taxon>
    </lineage>
</organism>
<dbReference type="GO" id="GO:0008168">
    <property type="term" value="F:methyltransferase activity"/>
    <property type="evidence" value="ECO:0007669"/>
    <property type="project" value="UniProtKB-KW"/>
</dbReference>
<keyword evidence="2" id="KW-0808">Transferase</keyword>
<evidence type="ECO:0000313" key="2">
    <source>
        <dbReference type="EMBL" id="NME72622.1"/>
    </source>
</evidence>
<dbReference type="AlphaFoldDB" id="A0A7X9S1U7"/>
<protein>
    <submittedName>
        <fullName evidence="2">FkbM family methyltransferase</fullName>
    </submittedName>
</protein>
<dbReference type="GO" id="GO:0032259">
    <property type="term" value="P:methylation"/>
    <property type="evidence" value="ECO:0007669"/>
    <property type="project" value="UniProtKB-KW"/>
</dbReference>
<dbReference type="PANTHER" id="PTHR34203">
    <property type="entry name" value="METHYLTRANSFERASE, FKBM FAMILY PROTEIN"/>
    <property type="match status" value="1"/>
</dbReference>
<dbReference type="NCBIfam" id="TIGR01444">
    <property type="entry name" value="fkbM_fam"/>
    <property type="match status" value="1"/>
</dbReference>
<keyword evidence="3" id="KW-1185">Reference proteome</keyword>
<dbReference type="Pfam" id="PF05050">
    <property type="entry name" value="Methyltransf_21"/>
    <property type="match status" value="1"/>
</dbReference>
<reference evidence="2 3" key="1">
    <citation type="submission" date="2020-04" db="EMBL/GenBank/DDBJ databases">
        <title>Flammeovirga sp. SR4, a novel species isolated from seawater.</title>
        <authorList>
            <person name="Wang X."/>
        </authorList>
    </citation>
    <scope>NUCLEOTIDE SEQUENCE [LARGE SCALE GENOMIC DNA]</scope>
    <source>
        <strain evidence="2 3">ATCC 23126</strain>
    </source>
</reference>
<dbReference type="EMBL" id="JABANE010000183">
    <property type="protein sequence ID" value="NME72622.1"/>
    <property type="molecule type" value="Genomic_DNA"/>
</dbReference>
<dbReference type="InterPro" id="IPR029063">
    <property type="entry name" value="SAM-dependent_MTases_sf"/>
</dbReference>
<dbReference type="Proteomes" id="UP000576082">
    <property type="component" value="Unassembled WGS sequence"/>
</dbReference>
<proteinExistence type="predicted"/>
<dbReference type="InterPro" id="IPR052514">
    <property type="entry name" value="SAM-dependent_MTase"/>
</dbReference>
<dbReference type="Gene3D" id="3.40.50.150">
    <property type="entry name" value="Vaccinia Virus protein VP39"/>
    <property type="match status" value="1"/>
</dbReference>
<gene>
    <name evidence="2" type="ORF">HHU12_31980</name>
</gene>
<dbReference type="SUPFAM" id="SSF53335">
    <property type="entry name" value="S-adenosyl-L-methionine-dependent methyltransferases"/>
    <property type="match status" value="1"/>
</dbReference>
<dbReference type="RefSeq" id="WP_169660808.1">
    <property type="nucleotide sequence ID" value="NZ_JABANE010000183.1"/>
</dbReference>
<evidence type="ECO:0000313" key="3">
    <source>
        <dbReference type="Proteomes" id="UP000576082"/>
    </source>
</evidence>
<sequence length="235" mass="27472">MDYSDNKQIYRKIKEKGLALDCVCEVGVYYPETSNILDFVNQGVRTILVEPSDDSLKRIDTFFENKDNITIHPVAVSDKNGTLELSKAEASTFISDLPKSPALINDNFKVTENETVTVPCVTFDKIDTLDIDLLSIDIEGAEWYVIQNLKSRPKVISIETHGKFYTNPYINEITQWINENNYKVWYKDHSDTVFYKEGELELTSSEKFALTWMNFRINLRRSKKYIFWPYYQLRK</sequence>